<evidence type="ECO:0000313" key="8">
    <source>
        <dbReference type="Proteomes" id="UP000813824"/>
    </source>
</evidence>
<comment type="subcellular location">
    <subcellularLocation>
        <location evidence="1">Membrane</location>
        <topology evidence="1">Multi-pass membrane protein</topology>
    </subcellularLocation>
</comment>
<dbReference type="PANTHER" id="PTHR12665">
    <property type="entry name" value="ORMDL PROTEINS"/>
    <property type="match status" value="1"/>
</dbReference>
<dbReference type="EMBL" id="JAEVFJ010000024">
    <property type="protein sequence ID" value="KAH8094937.1"/>
    <property type="molecule type" value="Genomic_DNA"/>
</dbReference>
<proteinExistence type="predicted"/>
<dbReference type="OrthoDB" id="1932233at2759"/>
<feature type="compositionally biased region" description="Acidic residues" evidence="5">
    <location>
        <begin position="44"/>
        <end position="54"/>
    </location>
</feature>
<keyword evidence="3 6" id="KW-1133">Transmembrane helix</keyword>
<keyword evidence="2 6" id="KW-0812">Transmembrane</keyword>
<dbReference type="Pfam" id="PF04061">
    <property type="entry name" value="ORMDL"/>
    <property type="match status" value="1"/>
</dbReference>
<comment type="caution">
    <text evidence="7">The sequence shown here is derived from an EMBL/GenBank/DDBJ whole genome shotgun (WGS) entry which is preliminary data.</text>
</comment>
<evidence type="ECO:0000256" key="3">
    <source>
        <dbReference type="ARBA" id="ARBA00022989"/>
    </source>
</evidence>
<keyword evidence="4 6" id="KW-0472">Membrane</keyword>
<feature type="transmembrane region" description="Helical" evidence="6">
    <location>
        <begin position="169"/>
        <end position="190"/>
    </location>
</feature>
<evidence type="ECO:0000256" key="4">
    <source>
        <dbReference type="ARBA" id="ARBA00023136"/>
    </source>
</evidence>
<organism evidence="7 8">
    <name type="scientific">Cristinia sonorae</name>
    <dbReference type="NCBI Taxonomy" id="1940300"/>
    <lineage>
        <taxon>Eukaryota</taxon>
        <taxon>Fungi</taxon>
        <taxon>Dikarya</taxon>
        <taxon>Basidiomycota</taxon>
        <taxon>Agaricomycotina</taxon>
        <taxon>Agaricomycetes</taxon>
        <taxon>Agaricomycetidae</taxon>
        <taxon>Agaricales</taxon>
        <taxon>Pleurotineae</taxon>
        <taxon>Stephanosporaceae</taxon>
        <taxon>Cristinia</taxon>
    </lineage>
</organism>
<feature type="region of interest" description="Disordered" evidence="5">
    <location>
        <begin position="1"/>
        <end position="54"/>
    </location>
</feature>
<dbReference type="Proteomes" id="UP000813824">
    <property type="component" value="Unassembled WGS sequence"/>
</dbReference>
<evidence type="ECO:0000313" key="7">
    <source>
        <dbReference type="EMBL" id="KAH8094937.1"/>
    </source>
</evidence>
<dbReference type="GO" id="GO:0005789">
    <property type="term" value="C:endoplasmic reticulum membrane"/>
    <property type="evidence" value="ECO:0007669"/>
    <property type="project" value="InterPro"/>
</dbReference>
<protein>
    <submittedName>
        <fullName evidence="7">Orm1 type endoplasmic reticulum protein</fullName>
    </submittedName>
</protein>
<sequence>MSSILTSPTLSVPHLSFESSSSSSELKVRMGRARSSSIVKVESVGDDSQEQEQDEGVYGNVNAEWVNRKGAWLIHPVLILAGKIVIDTIPGMKQEISWLLTNLLYLGLSYLMFHYVTGIPFQSDLHSGAYDDLTLWEQIDDGAQYTPAKKWLFCVPIALFLAATHYTHYNPWLFAINVSALIFVLIPKLPQLHRQRLRFMVQDNASGMATPVTPGFPRSGSLTPTTLSSVPPIVITEEQFR</sequence>
<reference evidence="7" key="1">
    <citation type="journal article" date="2021" name="New Phytol.">
        <title>Evolutionary innovations through gain and loss of genes in the ectomycorrhizal Boletales.</title>
        <authorList>
            <person name="Wu G."/>
            <person name="Miyauchi S."/>
            <person name="Morin E."/>
            <person name="Kuo A."/>
            <person name="Drula E."/>
            <person name="Varga T."/>
            <person name="Kohler A."/>
            <person name="Feng B."/>
            <person name="Cao Y."/>
            <person name="Lipzen A."/>
            <person name="Daum C."/>
            <person name="Hundley H."/>
            <person name="Pangilinan J."/>
            <person name="Johnson J."/>
            <person name="Barry K."/>
            <person name="LaButti K."/>
            <person name="Ng V."/>
            <person name="Ahrendt S."/>
            <person name="Min B."/>
            <person name="Choi I.G."/>
            <person name="Park H."/>
            <person name="Plett J.M."/>
            <person name="Magnuson J."/>
            <person name="Spatafora J.W."/>
            <person name="Nagy L.G."/>
            <person name="Henrissat B."/>
            <person name="Grigoriev I.V."/>
            <person name="Yang Z.L."/>
            <person name="Xu J."/>
            <person name="Martin F.M."/>
        </authorList>
    </citation>
    <scope>NUCLEOTIDE SEQUENCE</scope>
    <source>
        <strain evidence="7">KKN 215</strain>
    </source>
</reference>
<dbReference type="InterPro" id="IPR007203">
    <property type="entry name" value="ORMDL"/>
</dbReference>
<evidence type="ECO:0000256" key="2">
    <source>
        <dbReference type="ARBA" id="ARBA00022692"/>
    </source>
</evidence>
<evidence type="ECO:0000256" key="6">
    <source>
        <dbReference type="SAM" id="Phobius"/>
    </source>
</evidence>
<keyword evidence="8" id="KW-1185">Reference proteome</keyword>
<feature type="compositionally biased region" description="Polar residues" evidence="5">
    <location>
        <begin position="1"/>
        <end position="10"/>
    </location>
</feature>
<accession>A0A8K0UKS8</accession>
<gene>
    <name evidence="7" type="ORF">BXZ70DRAFT_896315</name>
</gene>
<feature type="transmembrane region" description="Helical" evidence="6">
    <location>
        <begin position="98"/>
        <end position="116"/>
    </location>
</feature>
<evidence type="ECO:0000256" key="1">
    <source>
        <dbReference type="ARBA" id="ARBA00004141"/>
    </source>
</evidence>
<dbReference type="AlphaFoldDB" id="A0A8K0UKS8"/>
<feature type="compositionally biased region" description="Low complexity" evidence="5">
    <location>
        <begin position="16"/>
        <end position="25"/>
    </location>
</feature>
<name>A0A8K0UKS8_9AGAR</name>
<evidence type="ECO:0000256" key="5">
    <source>
        <dbReference type="SAM" id="MobiDB-lite"/>
    </source>
</evidence>